<dbReference type="GO" id="GO:0003677">
    <property type="term" value="F:DNA binding"/>
    <property type="evidence" value="ECO:0007669"/>
    <property type="project" value="UniProtKB-KW"/>
</dbReference>
<protein>
    <submittedName>
        <fullName evidence="3">Cold-shock DNA-binding domain protein</fullName>
    </submittedName>
</protein>
<name>A0A0A1VRS1_MICAE</name>
<evidence type="ECO:0000259" key="2">
    <source>
        <dbReference type="Pfam" id="PF05901"/>
    </source>
</evidence>
<evidence type="ECO:0000313" key="3">
    <source>
        <dbReference type="EMBL" id="GAL92512.1"/>
    </source>
</evidence>
<gene>
    <name evidence="3" type="ORF">N44_01070</name>
</gene>
<dbReference type="EMBL" id="BBPA01000021">
    <property type="protein sequence ID" value="GAL92512.1"/>
    <property type="molecule type" value="Genomic_DNA"/>
</dbReference>
<feature type="domain" description="Excalibur calcium-binding" evidence="2">
    <location>
        <begin position="58"/>
        <end position="92"/>
    </location>
</feature>
<organism evidence="3 4">
    <name type="scientific">Microcystis aeruginosa NIES-44</name>
    <dbReference type="NCBI Taxonomy" id="449439"/>
    <lineage>
        <taxon>Bacteria</taxon>
        <taxon>Bacillati</taxon>
        <taxon>Cyanobacteriota</taxon>
        <taxon>Cyanophyceae</taxon>
        <taxon>Oscillatoriophycideae</taxon>
        <taxon>Chroococcales</taxon>
        <taxon>Microcystaceae</taxon>
        <taxon>Microcystis</taxon>
    </lineage>
</organism>
<dbReference type="InterPro" id="IPR008613">
    <property type="entry name" value="Excalibur_Ca-bd_domain"/>
</dbReference>
<keyword evidence="3" id="KW-0238">DNA-binding</keyword>
<dbReference type="AlphaFoldDB" id="A0A0A1VRS1"/>
<accession>A0A0A1VRS1</accession>
<dbReference type="Pfam" id="PF05901">
    <property type="entry name" value="Excalibur"/>
    <property type="match status" value="1"/>
</dbReference>
<reference evidence="4" key="1">
    <citation type="journal article" date="2015" name="Genome">
        <title>Whole Genome Sequence of the Non-Microcystin-Producing Microcystis aeruginosa Strain NIES-44.</title>
        <authorList>
            <person name="Okano K."/>
            <person name="Miyata N."/>
            <person name="Ozaki Y."/>
        </authorList>
    </citation>
    <scope>NUCLEOTIDE SEQUENCE [LARGE SCALE GENOMIC DNA]</scope>
    <source>
        <strain evidence="4">NIES-44</strain>
    </source>
</reference>
<comment type="caution">
    <text evidence="3">The sequence shown here is derived from an EMBL/GenBank/DDBJ whole genome shotgun (WGS) entry which is preliminary data.</text>
</comment>
<sequence length="111" mass="12250">MKKVIVILILGFLSEQISIKSPISGNQTLNNLAVANNNNRPTPQKKPSPSPQFRCDGRTHCSQMTSCAEATFFLRNCPNVKMDGDGDGVPCESQWCGKKSSEKCWESFPDN</sequence>
<dbReference type="RefSeq" id="WP_045358342.1">
    <property type="nucleotide sequence ID" value="NZ_BBPA01000021.1"/>
</dbReference>
<proteinExistence type="predicted"/>
<feature type="region of interest" description="Disordered" evidence="1">
    <location>
        <begin position="34"/>
        <end position="54"/>
    </location>
</feature>
<evidence type="ECO:0000256" key="1">
    <source>
        <dbReference type="SAM" id="MobiDB-lite"/>
    </source>
</evidence>
<evidence type="ECO:0000313" key="4">
    <source>
        <dbReference type="Proteomes" id="UP000030321"/>
    </source>
</evidence>
<dbReference type="Proteomes" id="UP000030321">
    <property type="component" value="Unassembled WGS sequence"/>
</dbReference>